<evidence type="ECO:0000256" key="2">
    <source>
        <dbReference type="ARBA" id="ARBA00022723"/>
    </source>
</evidence>
<dbReference type="GO" id="GO:0006508">
    <property type="term" value="P:proteolysis"/>
    <property type="evidence" value="ECO:0007669"/>
    <property type="project" value="UniProtKB-KW"/>
</dbReference>
<evidence type="ECO:0000256" key="4">
    <source>
        <dbReference type="ARBA" id="ARBA00022801"/>
    </source>
</evidence>
<dbReference type="OrthoDB" id="1938465at2759"/>
<dbReference type="AlphaFoldDB" id="A0A8J6CLM3"/>
<protein>
    <recommendedName>
        <fullName evidence="10">Reverse transcriptase Ty1/copia-type domain-containing protein</fullName>
    </recommendedName>
</protein>
<dbReference type="SUPFAM" id="SSF56672">
    <property type="entry name" value="DNA/RNA polymerases"/>
    <property type="match status" value="1"/>
</dbReference>
<dbReference type="GO" id="GO:0004190">
    <property type="term" value="F:aspartic-type endopeptidase activity"/>
    <property type="evidence" value="ECO:0007669"/>
    <property type="project" value="UniProtKB-KW"/>
</dbReference>
<sequence length="552" mass="61478">MCLYTPNQTPWAPPSLSPMSMPSPSGWPYQMAPTPNWSNPFLGTPMQYAPPSTTVQPHALLTALETVEDNTWFPYSGATHYLTHSAAIIGDNPSHDGPGKVYVGNGNALPVLYSGQSSLITKTQPLHLKSFLFAPGITKNLLSVSKFTRDNQVMFEFIPTPCQVRDLRTKEVLLGGSLHRGLYRLSYLPLLLGGSLHRGLYRLHLTDARMRNKDSKECKLPFSQSLSQYTAPLQLVTADYEVTQRFTYPYISTQNGIVERKHRQIIETGLSMLAHAFMPVTYLNEAFSHAIYLINGLPSAPLEIFPFQNIITKAVTTESQPHTSSKLLILAPKSQSNSLMSTMPTCTTLHTPILSLSSPPTSAQSPSARSGSPIPNNHIPQPPLLTTQNIHAMTTQSKAGVFKPKAYLSDVTHTIRDNIHEAMAHAEWKIPVVRATTIRTILALAVTKGWPLHQVDVNNAFLNGELTEEIFMDQPPGFEVPDLNGRRKMVCKLNKALYGLRQAPRAWFYMLKNFLISDIGFQASKVDPLLFIRKLSECHLLPMAYVDDIDHW</sequence>
<evidence type="ECO:0000259" key="6">
    <source>
        <dbReference type="Pfam" id="PF07727"/>
    </source>
</evidence>
<proteinExistence type="predicted"/>
<dbReference type="Pfam" id="PF22936">
    <property type="entry name" value="Pol_BBD"/>
    <property type="match status" value="1"/>
</dbReference>
<organism evidence="8 9">
    <name type="scientific">Gossypium anomalum</name>
    <dbReference type="NCBI Taxonomy" id="47600"/>
    <lineage>
        <taxon>Eukaryota</taxon>
        <taxon>Viridiplantae</taxon>
        <taxon>Streptophyta</taxon>
        <taxon>Embryophyta</taxon>
        <taxon>Tracheophyta</taxon>
        <taxon>Spermatophyta</taxon>
        <taxon>Magnoliopsida</taxon>
        <taxon>eudicotyledons</taxon>
        <taxon>Gunneridae</taxon>
        <taxon>Pentapetalae</taxon>
        <taxon>rosids</taxon>
        <taxon>malvids</taxon>
        <taxon>Malvales</taxon>
        <taxon>Malvaceae</taxon>
        <taxon>Malvoideae</taxon>
        <taxon>Gossypium</taxon>
    </lineage>
</organism>
<dbReference type="GO" id="GO:0003676">
    <property type="term" value="F:nucleic acid binding"/>
    <property type="evidence" value="ECO:0007669"/>
    <property type="project" value="InterPro"/>
</dbReference>
<dbReference type="EMBL" id="JAHUZN010000012">
    <property type="protein sequence ID" value="KAG8475371.1"/>
    <property type="molecule type" value="Genomic_DNA"/>
</dbReference>
<dbReference type="Pfam" id="PF07727">
    <property type="entry name" value="RVT_2"/>
    <property type="match status" value="1"/>
</dbReference>
<dbReference type="InterPro" id="IPR039537">
    <property type="entry name" value="Retrotran_Ty1/copia-like"/>
</dbReference>
<dbReference type="InterPro" id="IPR036397">
    <property type="entry name" value="RNaseH_sf"/>
</dbReference>
<dbReference type="PANTHER" id="PTHR42648:SF26">
    <property type="entry name" value="INTEGRASE CATALYTIC DOMAIN-CONTAINING PROTEIN"/>
    <property type="match status" value="1"/>
</dbReference>
<accession>A0A8J6CLM3</accession>
<dbReference type="InterPro" id="IPR012337">
    <property type="entry name" value="RNaseH-like_sf"/>
</dbReference>
<evidence type="ECO:0000313" key="9">
    <source>
        <dbReference type="Proteomes" id="UP000701853"/>
    </source>
</evidence>
<gene>
    <name evidence="8" type="ORF">CXB51_032186</name>
</gene>
<evidence type="ECO:0000256" key="5">
    <source>
        <dbReference type="SAM" id="MobiDB-lite"/>
    </source>
</evidence>
<comment type="caution">
    <text evidence="8">The sequence shown here is derived from an EMBL/GenBank/DDBJ whole genome shotgun (WGS) entry which is preliminary data.</text>
</comment>
<keyword evidence="3" id="KW-0064">Aspartyl protease</keyword>
<name>A0A8J6CLM3_9ROSI</name>
<dbReference type="Gene3D" id="3.30.420.10">
    <property type="entry name" value="Ribonuclease H-like superfamily/Ribonuclease H"/>
    <property type="match status" value="1"/>
</dbReference>
<feature type="compositionally biased region" description="Low complexity" evidence="5">
    <location>
        <begin position="355"/>
        <end position="370"/>
    </location>
</feature>
<evidence type="ECO:0000256" key="3">
    <source>
        <dbReference type="ARBA" id="ARBA00022750"/>
    </source>
</evidence>
<feature type="domain" description="Reverse transcriptase Ty1/copia-type" evidence="6">
    <location>
        <begin position="427"/>
        <end position="549"/>
    </location>
</feature>
<keyword evidence="2" id="KW-0479">Metal-binding</keyword>
<dbReference type="InterPro" id="IPR054722">
    <property type="entry name" value="PolX-like_BBD"/>
</dbReference>
<evidence type="ECO:0000259" key="7">
    <source>
        <dbReference type="Pfam" id="PF22936"/>
    </source>
</evidence>
<feature type="domain" description="Retrovirus-related Pol polyprotein from transposon TNT 1-94-like beta-barrel" evidence="7">
    <location>
        <begin position="72"/>
        <end position="149"/>
    </location>
</feature>
<evidence type="ECO:0008006" key="10">
    <source>
        <dbReference type="Google" id="ProtNLM"/>
    </source>
</evidence>
<keyword evidence="4" id="KW-0378">Hydrolase</keyword>
<dbReference type="InterPro" id="IPR013103">
    <property type="entry name" value="RVT_2"/>
</dbReference>
<evidence type="ECO:0000256" key="1">
    <source>
        <dbReference type="ARBA" id="ARBA00022670"/>
    </source>
</evidence>
<feature type="region of interest" description="Disordered" evidence="5">
    <location>
        <begin position="355"/>
        <end position="383"/>
    </location>
</feature>
<dbReference type="GO" id="GO:0046872">
    <property type="term" value="F:metal ion binding"/>
    <property type="evidence" value="ECO:0007669"/>
    <property type="project" value="UniProtKB-KW"/>
</dbReference>
<dbReference type="PANTHER" id="PTHR42648">
    <property type="entry name" value="TRANSPOSASE, PUTATIVE-RELATED"/>
    <property type="match status" value="1"/>
</dbReference>
<evidence type="ECO:0000313" key="8">
    <source>
        <dbReference type="EMBL" id="KAG8475371.1"/>
    </source>
</evidence>
<keyword evidence="1" id="KW-0645">Protease</keyword>
<keyword evidence="9" id="KW-1185">Reference proteome</keyword>
<dbReference type="Proteomes" id="UP000701853">
    <property type="component" value="Chromosome 12"/>
</dbReference>
<dbReference type="SUPFAM" id="SSF53098">
    <property type="entry name" value="Ribonuclease H-like"/>
    <property type="match status" value="1"/>
</dbReference>
<feature type="compositionally biased region" description="Polar residues" evidence="5">
    <location>
        <begin position="373"/>
        <end position="383"/>
    </location>
</feature>
<reference evidence="8 9" key="1">
    <citation type="journal article" date="2021" name="bioRxiv">
        <title>The Gossypium anomalum genome as a resource for cotton improvement and evolutionary analysis of hybrid incompatibility.</title>
        <authorList>
            <person name="Grover C.E."/>
            <person name="Yuan D."/>
            <person name="Arick M.A."/>
            <person name="Miller E.R."/>
            <person name="Hu G."/>
            <person name="Peterson D.G."/>
            <person name="Wendel J.F."/>
            <person name="Udall J.A."/>
        </authorList>
    </citation>
    <scope>NUCLEOTIDE SEQUENCE [LARGE SCALE GENOMIC DNA]</scope>
    <source>
        <strain evidence="8">JFW-Udall</strain>
        <tissue evidence="8">Leaf</tissue>
    </source>
</reference>
<dbReference type="InterPro" id="IPR043502">
    <property type="entry name" value="DNA/RNA_pol_sf"/>
</dbReference>